<keyword evidence="3" id="KW-1185">Reference proteome</keyword>
<feature type="compositionally biased region" description="Low complexity" evidence="1">
    <location>
        <begin position="115"/>
        <end position="144"/>
    </location>
</feature>
<gene>
    <name evidence="2" type="ORF">DM02DRAFT_694377</name>
</gene>
<accession>A0A2V1D8X1</accession>
<sequence length="293" mass="32249">MFKKIFKARHVNIIKDVPPTTGLLGPEVAYSISNSVLPVDYNPSPPVVGGYTTSSIMTPCPVDYRTSPPSSGPSVPRVLVAYEMNASPEPAELYGSTVPPLYELPAANTPGQHLTATPTSPPASATSQSFGSTTPLPSLQSPPTEHSANPALPRAQDLPIKRYTVDIFCPLKRDAQGIRRQQIPRDVREFRLAKVALIPIIAGSRRFVSFDVVFGETDKAYARLVEKHFSFFSETQFLKLSQDAVNGGEVYTVGPMNIAYQEGERETVYLMFTGDGKQENFKADFFDLRRYVE</sequence>
<reference evidence="2 3" key="1">
    <citation type="journal article" date="2018" name="Sci. Rep.">
        <title>Comparative genomics provides insights into the lifestyle and reveals functional heterogeneity of dark septate endophytic fungi.</title>
        <authorList>
            <person name="Knapp D.G."/>
            <person name="Nemeth J.B."/>
            <person name="Barry K."/>
            <person name="Hainaut M."/>
            <person name="Henrissat B."/>
            <person name="Johnson J."/>
            <person name="Kuo A."/>
            <person name="Lim J.H.P."/>
            <person name="Lipzen A."/>
            <person name="Nolan M."/>
            <person name="Ohm R.A."/>
            <person name="Tamas L."/>
            <person name="Grigoriev I.V."/>
            <person name="Spatafora J.W."/>
            <person name="Nagy L.G."/>
            <person name="Kovacs G.M."/>
        </authorList>
    </citation>
    <scope>NUCLEOTIDE SEQUENCE [LARGE SCALE GENOMIC DNA]</scope>
    <source>
        <strain evidence="2 3">DSE2036</strain>
    </source>
</reference>
<organism evidence="2 3">
    <name type="scientific">Periconia macrospinosa</name>
    <dbReference type="NCBI Taxonomy" id="97972"/>
    <lineage>
        <taxon>Eukaryota</taxon>
        <taxon>Fungi</taxon>
        <taxon>Dikarya</taxon>
        <taxon>Ascomycota</taxon>
        <taxon>Pezizomycotina</taxon>
        <taxon>Dothideomycetes</taxon>
        <taxon>Pleosporomycetidae</taxon>
        <taxon>Pleosporales</taxon>
        <taxon>Massarineae</taxon>
        <taxon>Periconiaceae</taxon>
        <taxon>Periconia</taxon>
    </lineage>
</organism>
<dbReference type="EMBL" id="KZ805557">
    <property type="protein sequence ID" value="PVH93983.1"/>
    <property type="molecule type" value="Genomic_DNA"/>
</dbReference>
<dbReference type="AlphaFoldDB" id="A0A2V1D8X1"/>
<dbReference type="OrthoDB" id="3799080at2759"/>
<feature type="region of interest" description="Disordered" evidence="1">
    <location>
        <begin position="104"/>
        <end position="155"/>
    </location>
</feature>
<evidence type="ECO:0000313" key="3">
    <source>
        <dbReference type="Proteomes" id="UP000244855"/>
    </source>
</evidence>
<proteinExistence type="predicted"/>
<evidence type="ECO:0000256" key="1">
    <source>
        <dbReference type="SAM" id="MobiDB-lite"/>
    </source>
</evidence>
<protein>
    <submittedName>
        <fullName evidence="2">Uncharacterized protein</fullName>
    </submittedName>
</protein>
<name>A0A2V1D8X1_9PLEO</name>
<evidence type="ECO:0000313" key="2">
    <source>
        <dbReference type="EMBL" id="PVH93983.1"/>
    </source>
</evidence>
<dbReference type="Proteomes" id="UP000244855">
    <property type="component" value="Unassembled WGS sequence"/>
</dbReference>